<feature type="domain" description="PucR C-terminal helix-turn-helix" evidence="2">
    <location>
        <begin position="338"/>
        <end position="395"/>
    </location>
</feature>
<dbReference type="InterPro" id="IPR042070">
    <property type="entry name" value="PucR_C-HTH_sf"/>
</dbReference>
<dbReference type="Pfam" id="PF13556">
    <property type="entry name" value="HTH_30"/>
    <property type="match status" value="1"/>
</dbReference>
<dbReference type="PANTHER" id="PTHR33744:SF17">
    <property type="entry name" value="CONSERVED PROTEIN"/>
    <property type="match status" value="1"/>
</dbReference>
<keyword evidence="5" id="KW-1185">Reference proteome</keyword>
<comment type="caution">
    <text evidence="4">The sequence shown here is derived from an EMBL/GenBank/DDBJ whole genome shotgun (WGS) entry which is preliminary data.</text>
</comment>
<evidence type="ECO:0000313" key="5">
    <source>
        <dbReference type="Proteomes" id="UP000294744"/>
    </source>
</evidence>
<evidence type="ECO:0000259" key="3">
    <source>
        <dbReference type="Pfam" id="PF17853"/>
    </source>
</evidence>
<organism evidence="4 5">
    <name type="scientific">Saccharopolyspora aridisoli</name>
    <dbReference type="NCBI Taxonomy" id="2530385"/>
    <lineage>
        <taxon>Bacteria</taxon>
        <taxon>Bacillati</taxon>
        <taxon>Actinomycetota</taxon>
        <taxon>Actinomycetes</taxon>
        <taxon>Pseudonocardiales</taxon>
        <taxon>Pseudonocardiaceae</taxon>
        <taxon>Saccharopolyspora</taxon>
    </lineage>
</organism>
<dbReference type="InterPro" id="IPR025736">
    <property type="entry name" value="PucR_C-HTH_dom"/>
</dbReference>
<dbReference type="Gene3D" id="1.10.10.2840">
    <property type="entry name" value="PucR C-terminal helix-turn-helix domain"/>
    <property type="match status" value="1"/>
</dbReference>
<feature type="domain" description="CdaR GGDEF-like" evidence="3">
    <location>
        <begin position="180"/>
        <end position="288"/>
    </location>
</feature>
<name>A0A4R4UTR0_9PSEU</name>
<dbReference type="EMBL" id="SMKV01000004">
    <property type="protein sequence ID" value="TDC95440.1"/>
    <property type="molecule type" value="Genomic_DNA"/>
</dbReference>
<dbReference type="Proteomes" id="UP000294744">
    <property type="component" value="Unassembled WGS sequence"/>
</dbReference>
<gene>
    <name evidence="4" type="ORF">E1161_04480</name>
</gene>
<sequence>MNYSQGTQTDELQQVVDGLAAQLGRSVAVDDPQLRLLAVSRHFGDEDTLRVRAVMQREADSPETDRMLSQGIADWDRPGRVSGDVEQGIKPRVCVPIREHGLLLAYLFLIDDSVEEWEIDRAATAAAGIGLLLYRRLVLHEREQSRDEALVRDLIAADPAVRARAKEQIDEEGLVQSIEHVVAVVVEVVDLPASLDGAEVALRAATEHAKRSETPGSVLGLVQGRRALLLLLGERLTDAAGRAIAQHVVAELQAQVDVGRCVAGLGAVRSGPDAAVVSHEQARVAARAAGVLPALGDVIAWDDLGVYALLIKLAPQELTPTLYPSGLRALVEREAGALLETAEAYLDCAGDATRTAAALHIHRSTLYYRLERIEKVTGMDLRDGHHRLTLHLGIKLSRLVGAYAGTPGFAP</sequence>
<accession>A0A4R4UTR0</accession>
<dbReference type="RefSeq" id="WP_132619856.1">
    <property type="nucleotide sequence ID" value="NZ_SMKV01000004.1"/>
</dbReference>
<evidence type="ECO:0000313" key="4">
    <source>
        <dbReference type="EMBL" id="TDC95440.1"/>
    </source>
</evidence>
<proteinExistence type="inferred from homology"/>
<dbReference type="InterPro" id="IPR051448">
    <property type="entry name" value="CdaR-like_regulators"/>
</dbReference>
<dbReference type="Pfam" id="PF17853">
    <property type="entry name" value="GGDEF_2"/>
    <property type="match status" value="1"/>
</dbReference>
<protein>
    <submittedName>
        <fullName evidence="4">CdaR family transcriptional regulator</fullName>
    </submittedName>
</protein>
<dbReference type="PANTHER" id="PTHR33744">
    <property type="entry name" value="CARBOHYDRATE DIACID REGULATOR"/>
    <property type="match status" value="1"/>
</dbReference>
<evidence type="ECO:0000259" key="2">
    <source>
        <dbReference type="Pfam" id="PF13556"/>
    </source>
</evidence>
<dbReference type="InterPro" id="IPR041522">
    <property type="entry name" value="CdaR_GGDEF"/>
</dbReference>
<reference evidence="4 5" key="1">
    <citation type="submission" date="2019-03" db="EMBL/GenBank/DDBJ databases">
        <title>Draft genome sequences of novel Actinobacteria.</title>
        <authorList>
            <person name="Sahin N."/>
            <person name="Ay H."/>
            <person name="Saygin H."/>
        </authorList>
    </citation>
    <scope>NUCLEOTIDE SEQUENCE [LARGE SCALE GENOMIC DNA]</scope>
    <source>
        <strain evidence="4 5">16K404</strain>
    </source>
</reference>
<dbReference type="OrthoDB" id="8026818at2"/>
<comment type="similarity">
    <text evidence="1">Belongs to the CdaR family.</text>
</comment>
<dbReference type="AlphaFoldDB" id="A0A4R4UTR0"/>
<evidence type="ECO:0000256" key="1">
    <source>
        <dbReference type="ARBA" id="ARBA00006754"/>
    </source>
</evidence>